<dbReference type="AlphaFoldDB" id="A0A9P5Z4A1"/>
<evidence type="ECO:0000313" key="2">
    <source>
        <dbReference type="EMBL" id="KAF9480859.1"/>
    </source>
</evidence>
<protein>
    <submittedName>
        <fullName evidence="2">Uncharacterized protein</fullName>
    </submittedName>
</protein>
<accession>A0A9P5Z4A1</accession>
<dbReference type="Proteomes" id="UP000807469">
    <property type="component" value="Unassembled WGS sequence"/>
</dbReference>
<dbReference type="EMBL" id="MU155187">
    <property type="protein sequence ID" value="KAF9480859.1"/>
    <property type="molecule type" value="Genomic_DNA"/>
</dbReference>
<sequence>MEIKKTHRHAFVGIVLGGDMIEIIVLLPLSVVLPFFVAARIQQTSAYCEAFGGHANTLTISCKVAVIELALQRSDCFHVHRQGLGSTPKRH</sequence>
<feature type="transmembrane region" description="Helical" evidence="1">
    <location>
        <begin position="12"/>
        <end position="37"/>
    </location>
</feature>
<evidence type="ECO:0000256" key="1">
    <source>
        <dbReference type="SAM" id="Phobius"/>
    </source>
</evidence>
<comment type="caution">
    <text evidence="2">The sequence shown here is derived from an EMBL/GenBank/DDBJ whole genome shotgun (WGS) entry which is preliminary data.</text>
</comment>
<evidence type="ECO:0000313" key="3">
    <source>
        <dbReference type="Proteomes" id="UP000807469"/>
    </source>
</evidence>
<reference evidence="2" key="1">
    <citation type="submission" date="2020-11" db="EMBL/GenBank/DDBJ databases">
        <authorList>
            <consortium name="DOE Joint Genome Institute"/>
            <person name="Ahrendt S."/>
            <person name="Riley R."/>
            <person name="Andreopoulos W."/>
            <person name="Labutti K."/>
            <person name="Pangilinan J."/>
            <person name="Ruiz-Duenas F.J."/>
            <person name="Barrasa J.M."/>
            <person name="Sanchez-Garcia M."/>
            <person name="Camarero S."/>
            <person name="Miyauchi S."/>
            <person name="Serrano A."/>
            <person name="Linde D."/>
            <person name="Babiker R."/>
            <person name="Drula E."/>
            <person name="Ayuso-Fernandez I."/>
            <person name="Pacheco R."/>
            <person name="Padilla G."/>
            <person name="Ferreira P."/>
            <person name="Barriuso J."/>
            <person name="Kellner H."/>
            <person name="Castanera R."/>
            <person name="Alfaro M."/>
            <person name="Ramirez L."/>
            <person name="Pisabarro A.G."/>
            <person name="Kuo A."/>
            <person name="Tritt A."/>
            <person name="Lipzen A."/>
            <person name="He G."/>
            <person name="Yan M."/>
            <person name="Ng V."/>
            <person name="Cullen D."/>
            <person name="Martin F."/>
            <person name="Rosso M.-N."/>
            <person name="Henrissat B."/>
            <person name="Hibbett D."/>
            <person name="Martinez A.T."/>
            <person name="Grigoriev I.V."/>
        </authorList>
    </citation>
    <scope>NUCLEOTIDE SEQUENCE</scope>
    <source>
        <strain evidence="2">CIRM-BRFM 674</strain>
    </source>
</reference>
<keyword evidence="1" id="KW-0812">Transmembrane</keyword>
<organism evidence="2 3">
    <name type="scientific">Pholiota conissans</name>
    <dbReference type="NCBI Taxonomy" id="109636"/>
    <lineage>
        <taxon>Eukaryota</taxon>
        <taxon>Fungi</taxon>
        <taxon>Dikarya</taxon>
        <taxon>Basidiomycota</taxon>
        <taxon>Agaricomycotina</taxon>
        <taxon>Agaricomycetes</taxon>
        <taxon>Agaricomycetidae</taxon>
        <taxon>Agaricales</taxon>
        <taxon>Agaricineae</taxon>
        <taxon>Strophariaceae</taxon>
        <taxon>Pholiota</taxon>
    </lineage>
</organism>
<gene>
    <name evidence="2" type="ORF">BDN70DRAFT_877028</name>
</gene>
<name>A0A9P5Z4A1_9AGAR</name>
<proteinExistence type="predicted"/>
<keyword evidence="3" id="KW-1185">Reference proteome</keyword>
<keyword evidence="1" id="KW-0472">Membrane</keyword>
<keyword evidence="1" id="KW-1133">Transmembrane helix</keyword>